<sequence>MLGFVNCGIGWGSHAGVSWRQGTSRCGGAGLRGAGSRLWPASGRRRRSDARARLLPGALRLRASDLCGVDVGGASSFDGGPPLKEPTGTPDPGLPDRGAPGGEGTSERNAARYARGFVDRVLDRQWVDGGAVLAGALWSEEKRLARERLETALRERQCPSRRLEAFRNTDVLRLYTAQFASRPSAPTAVDAELEPLPPALRARCERALRWLYALEERPSLPWETLPEAGTLLRVVFVNGRLAPELCSDADTWARVLPSGAYFGDVHDSRDTHPDLPRRFVQAVSEAAPESGMSPVKYHKKPGTHDYQKGRSRVSDFFSLVNVLGGSNTLGRGVNGLYVPRGGLVDGTIDIVSIVEPGVVLHPRLVVLAEAGAMASISQQTLVLDGEATAGDQDQLGTLVNECVSVELAEDASVKLHMLGPRCVPREDGAVPDASHLFFLSGVTARCQRDSTFSVVNVQMGEPYLHRVCVGVDLLGEHASAALHSVAAVGSDHTADMQTRVSHHAAQTDSRQVQKNVVYGRARAVFHGRILVAIYCDDTDAHQLCRTLLLSPGARAFVLPALEINNDQVQCSHGAAIGTVNEDEVVYLRSRGLTDMQARHMIALGFVREVATKLPAPMKKRLTEPEIVLELERPPQDADAEDGNGTPEDRDGEAPAEMDPSLN</sequence>
<feature type="region of interest" description="Disordered" evidence="2">
    <location>
        <begin position="74"/>
        <end position="110"/>
    </location>
</feature>
<dbReference type="AlphaFoldDB" id="A0AAV9J2N6"/>
<comment type="caution">
    <text evidence="4">The sequence shown here is derived from an EMBL/GenBank/DDBJ whole genome shotgun (WGS) entry which is preliminary data.</text>
</comment>
<evidence type="ECO:0000259" key="3">
    <source>
        <dbReference type="Pfam" id="PF01458"/>
    </source>
</evidence>
<evidence type="ECO:0000313" key="4">
    <source>
        <dbReference type="EMBL" id="KAK4538594.1"/>
    </source>
</evidence>
<accession>A0AAV9J2N6</accession>
<reference evidence="4 5" key="1">
    <citation type="submission" date="2022-07" db="EMBL/GenBank/DDBJ databases">
        <title>Genome-wide signatures of adaptation to extreme environments.</title>
        <authorList>
            <person name="Cho C.H."/>
            <person name="Yoon H.S."/>
        </authorList>
    </citation>
    <scope>NUCLEOTIDE SEQUENCE [LARGE SCALE GENOMIC DNA]</scope>
    <source>
        <strain evidence="4 5">DBV 063 E5</strain>
    </source>
</reference>
<evidence type="ECO:0000256" key="2">
    <source>
        <dbReference type="SAM" id="MobiDB-lite"/>
    </source>
</evidence>
<organism evidence="4 5">
    <name type="scientific">Cyanidium caldarium</name>
    <name type="common">Red alga</name>
    <dbReference type="NCBI Taxonomy" id="2771"/>
    <lineage>
        <taxon>Eukaryota</taxon>
        <taxon>Rhodophyta</taxon>
        <taxon>Bangiophyceae</taxon>
        <taxon>Cyanidiales</taxon>
        <taxon>Cyanidiaceae</taxon>
        <taxon>Cyanidium</taxon>
    </lineage>
</organism>
<dbReference type="SUPFAM" id="SSF101960">
    <property type="entry name" value="Stabilizer of iron transporter SufD"/>
    <property type="match status" value="1"/>
</dbReference>
<feature type="region of interest" description="Disordered" evidence="2">
    <location>
        <begin position="622"/>
        <end position="662"/>
    </location>
</feature>
<feature type="domain" description="SUF system FeS cluster assembly SufBD core" evidence="3">
    <location>
        <begin position="357"/>
        <end position="605"/>
    </location>
</feature>
<dbReference type="InterPro" id="IPR000825">
    <property type="entry name" value="SUF_FeS_clus_asmbl_SufBD_core"/>
</dbReference>
<dbReference type="EMBL" id="JANCYW010000019">
    <property type="protein sequence ID" value="KAK4538594.1"/>
    <property type="molecule type" value="Genomic_DNA"/>
</dbReference>
<dbReference type="Pfam" id="PF01458">
    <property type="entry name" value="SUFBD_core"/>
    <property type="match status" value="1"/>
</dbReference>
<dbReference type="GO" id="GO:0016226">
    <property type="term" value="P:iron-sulfur cluster assembly"/>
    <property type="evidence" value="ECO:0007669"/>
    <property type="project" value="InterPro"/>
</dbReference>
<dbReference type="PANTHER" id="PTHR43575:SF1">
    <property type="entry name" value="PROTEIN ABCI7, CHLOROPLASTIC"/>
    <property type="match status" value="1"/>
</dbReference>
<protein>
    <recommendedName>
        <fullName evidence="1">Iron-sulfur cluster assembly SufBD family protein ycf24</fullName>
    </recommendedName>
</protein>
<keyword evidence="5" id="KW-1185">Reference proteome</keyword>
<dbReference type="PANTHER" id="PTHR43575">
    <property type="entry name" value="PROTEIN ABCI7, CHLOROPLASTIC"/>
    <property type="match status" value="1"/>
</dbReference>
<dbReference type="InterPro" id="IPR037284">
    <property type="entry name" value="SUF_FeS_clus_asmbl_SufBD_sf"/>
</dbReference>
<proteinExistence type="predicted"/>
<dbReference type="InterPro" id="IPR055346">
    <property type="entry name" value="Fe-S_cluster_assembly_SufBD"/>
</dbReference>
<evidence type="ECO:0000313" key="5">
    <source>
        <dbReference type="Proteomes" id="UP001301350"/>
    </source>
</evidence>
<dbReference type="Proteomes" id="UP001301350">
    <property type="component" value="Unassembled WGS sequence"/>
</dbReference>
<evidence type="ECO:0000256" key="1">
    <source>
        <dbReference type="ARBA" id="ARBA00044134"/>
    </source>
</evidence>
<gene>
    <name evidence="4" type="ORF">CDCA_CDCA19G4619</name>
</gene>
<name>A0AAV9J2N6_CYACA</name>